<dbReference type="Proteomes" id="UP001158050">
    <property type="component" value="Unassembled WGS sequence"/>
</dbReference>
<gene>
    <name evidence="1" type="ORF">SAMN05421679_101522</name>
</gene>
<evidence type="ECO:0000313" key="2">
    <source>
        <dbReference type="Proteomes" id="UP001158050"/>
    </source>
</evidence>
<accession>A0ABY1QY46</accession>
<evidence type="ECO:0000313" key="1">
    <source>
        <dbReference type="EMBL" id="SMP88618.1"/>
    </source>
</evidence>
<proteinExistence type="predicted"/>
<organism evidence="1 2">
    <name type="scientific">Epilithonimonas pallida</name>
    <dbReference type="NCBI Taxonomy" id="373671"/>
    <lineage>
        <taxon>Bacteria</taxon>
        <taxon>Pseudomonadati</taxon>
        <taxon>Bacteroidota</taxon>
        <taxon>Flavobacteriia</taxon>
        <taxon>Flavobacteriales</taxon>
        <taxon>Weeksellaceae</taxon>
        <taxon>Chryseobacterium group</taxon>
        <taxon>Epilithonimonas</taxon>
    </lineage>
</organism>
<sequence>MLNTRLKTKRVKYVKINNIEYFDVQDIKDNHPELKIEVDKIVRINDVALIVADYVHLTTEFDKMMKQVFKK</sequence>
<dbReference type="RefSeq" id="WP_283415398.1">
    <property type="nucleotide sequence ID" value="NZ_FXUO01000001.1"/>
</dbReference>
<reference evidence="1 2" key="1">
    <citation type="submission" date="2017-05" db="EMBL/GenBank/DDBJ databases">
        <authorList>
            <person name="Varghese N."/>
            <person name="Submissions S."/>
        </authorList>
    </citation>
    <scope>NUCLEOTIDE SEQUENCE [LARGE SCALE GENOMIC DNA]</scope>
    <source>
        <strain evidence="1 2">DSM 18015</strain>
    </source>
</reference>
<dbReference type="EMBL" id="FXUO01000001">
    <property type="protein sequence ID" value="SMP88618.1"/>
    <property type="molecule type" value="Genomic_DNA"/>
</dbReference>
<protein>
    <submittedName>
        <fullName evidence="1">Uncharacterized protein</fullName>
    </submittedName>
</protein>
<comment type="caution">
    <text evidence="1">The sequence shown here is derived from an EMBL/GenBank/DDBJ whole genome shotgun (WGS) entry which is preliminary data.</text>
</comment>
<name>A0ABY1QY46_9FLAO</name>
<keyword evidence="2" id="KW-1185">Reference proteome</keyword>